<organism evidence="1 2">
    <name type="scientific">Aliivibrio sifiae</name>
    <dbReference type="NCBI Taxonomy" id="566293"/>
    <lineage>
        <taxon>Bacteria</taxon>
        <taxon>Pseudomonadati</taxon>
        <taxon>Pseudomonadota</taxon>
        <taxon>Gammaproteobacteria</taxon>
        <taxon>Vibrionales</taxon>
        <taxon>Vibrionaceae</taxon>
        <taxon>Aliivibrio</taxon>
    </lineage>
</organism>
<sequence length="67" mass="7481">MVKPKSKPTNINATIAIGTVKFIDYLAINTIRKNQNNNLVGQFKNNNLSHGFISITFKISNVIVIYS</sequence>
<comment type="caution">
    <text evidence="1">The sequence shown here is derived from an EMBL/GenBank/DDBJ whole genome shotgun (WGS) entry which is preliminary data.</text>
</comment>
<evidence type="ECO:0000313" key="2">
    <source>
        <dbReference type="Proteomes" id="UP001156660"/>
    </source>
</evidence>
<keyword evidence="2" id="KW-1185">Reference proteome</keyword>
<proteinExistence type="predicted"/>
<protein>
    <submittedName>
        <fullName evidence="1">Uncharacterized protein</fullName>
    </submittedName>
</protein>
<gene>
    <name evidence="1" type="ORF">GCM10007855_36760</name>
</gene>
<accession>A0ABQ6APG5</accession>
<dbReference type="Proteomes" id="UP001156660">
    <property type="component" value="Unassembled WGS sequence"/>
</dbReference>
<reference evidence="2" key="1">
    <citation type="journal article" date="2019" name="Int. J. Syst. Evol. Microbiol.">
        <title>The Global Catalogue of Microorganisms (GCM) 10K type strain sequencing project: providing services to taxonomists for standard genome sequencing and annotation.</title>
        <authorList>
            <consortium name="The Broad Institute Genomics Platform"/>
            <consortium name="The Broad Institute Genome Sequencing Center for Infectious Disease"/>
            <person name="Wu L."/>
            <person name="Ma J."/>
        </authorList>
    </citation>
    <scope>NUCLEOTIDE SEQUENCE [LARGE SCALE GENOMIC DNA]</scope>
    <source>
        <strain evidence="2">NBRC 105001</strain>
    </source>
</reference>
<dbReference type="EMBL" id="BSOU01000014">
    <property type="protein sequence ID" value="GLR76801.1"/>
    <property type="molecule type" value="Genomic_DNA"/>
</dbReference>
<name>A0ABQ6APG5_9GAMM</name>
<evidence type="ECO:0000313" key="1">
    <source>
        <dbReference type="EMBL" id="GLR76801.1"/>
    </source>
</evidence>